<dbReference type="AlphaFoldDB" id="A0AAV1QV27"/>
<proteinExistence type="predicted"/>
<evidence type="ECO:0000313" key="1">
    <source>
        <dbReference type="EMBL" id="CAK7324635.1"/>
    </source>
</evidence>
<protein>
    <submittedName>
        <fullName evidence="1">Uncharacterized protein</fullName>
    </submittedName>
</protein>
<evidence type="ECO:0000313" key="2">
    <source>
        <dbReference type="Proteomes" id="UP001314170"/>
    </source>
</evidence>
<dbReference type="Proteomes" id="UP001314170">
    <property type="component" value="Unassembled WGS sequence"/>
</dbReference>
<sequence length="106" mass="11917">MKKTLGSEGSFWVVGEGKATNMLGDGAYNVVFIRIMVIFVGDRVPHIKRRLAYPNQNLEAIPIPSGQNATGKVWNFKLSVRARGRHRKPVIIGEWLLYVRKKGLVV</sequence>
<reference evidence="1 2" key="1">
    <citation type="submission" date="2024-01" db="EMBL/GenBank/DDBJ databases">
        <authorList>
            <person name="Waweru B."/>
        </authorList>
    </citation>
    <scope>NUCLEOTIDE SEQUENCE [LARGE SCALE GENOMIC DNA]</scope>
</reference>
<organism evidence="1 2">
    <name type="scientific">Dovyalis caffra</name>
    <dbReference type="NCBI Taxonomy" id="77055"/>
    <lineage>
        <taxon>Eukaryota</taxon>
        <taxon>Viridiplantae</taxon>
        <taxon>Streptophyta</taxon>
        <taxon>Embryophyta</taxon>
        <taxon>Tracheophyta</taxon>
        <taxon>Spermatophyta</taxon>
        <taxon>Magnoliopsida</taxon>
        <taxon>eudicotyledons</taxon>
        <taxon>Gunneridae</taxon>
        <taxon>Pentapetalae</taxon>
        <taxon>rosids</taxon>
        <taxon>fabids</taxon>
        <taxon>Malpighiales</taxon>
        <taxon>Salicaceae</taxon>
        <taxon>Flacourtieae</taxon>
        <taxon>Dovyalis</taxon>
    </lineage>
</organism>
<accession>A0AAV1QV27</accession>
<keyword evidence="2" id="KW-1185">Reference proteome</keyword>
<name>A0AAV1QV27_9ROSI</name>
<comment type="caution">
    <text evidence="1">The sequence shown here is derived from an EMBL/GenBank/DDBJ whole genome shotgun (WGS) entry which is preliminary data.</text>
</comment>
<gene>
    <name evidence="1" type="ORF">DCAF_LOCUS2292</name>
</gene>
<dbReference type="EMBL" id="CAWUPB010000412">
    <property type="protein sequence ID" value="CAK7324635.1"/>
    <property type="molecule type" value="Genomic_DNA"/>
</dbReference>